<dbReference type="Proteomes" id="UP001163632">
    <property type="component" value="Plasmid unnamed1"/>
</dbReference>
<name>A0ABY6MAZ1_MORBO</name>
<evidence type="ECO:0000256" key="1">
    <source>
        <dbReference type="SAM" id="SignalP"/>
    </source>
</evidence>
<geneLocation type="plasmid" evidence="2 3">
    <name>unnamed1</name>
</geneLocation>
<keyword evidence="2" id="KW-0614">Plasmid</keyword>
<feature type="chain" id="PRO_5047548530" evidence="1">
    <location>
        <begin position="21"/>
        <end position="119"/>
    </location>
</feature>
<keyword evidence="3" id="KW-1185">Reference proteome</keyword>
<sequence>MYKKIFMVVTALFFAGNSWASNADVQKRQCYTFKQNSNVVVNKGECAVEGGFGAGGSWLSITFKGKDYNFETLEGQENNGQSYIRHARTFKILDQKKLDAKTPILLCKKSKPYDICYSE</sequence>
<reference evidence="2" key="1">
    <citation type="journal article" date="2022" name="BMC Microbiol.">
        <title>Whole genome sequencing of Moraxella bovis strains from North America reveals two genotypes with different genetic determinants.</title>
        <authorList>
            <person name="Wynn E.L."/>
            <person name="Hille M.M."/>
            <person name="Loy J.D."/>
            <person name="Schuller G."/>
            <person name="Kuhn K.L."/>
            <person name="Dickey A.M."/>
            <person name="Bono J.L."/>
            <person name="Clawson M.L."/>
        </authorList>
    </citation>
    <scope>NUCLEOTIDE SEQUENCE</scope>
    <source>
        <strain evidence="2">SAM102599</strain>
    </source>
</reference>
<feature type="signal peptide" evidence="1">
    <location>
        <begin position="1"/>
        <end position="20"/>
    </location>
</feature>
<dbReference type="RefSeq" id="WP_264697315.1">
    <property type="nucleotide sequence ID" value="NZ_CP087831.1"/>
</dbReference>
<accession>A0ABY6MAZ1</accession>
<organism evidence="2 3">
    <name type="scientific">Moraxella bovis</name>
    <dbReference type="NCBI Taxonomy" id="476"/>
    <lineage>
        <taxon>Bacteria</taxon>
        <taxon>Pseudomonadati</taxon>
        <taxon>Pseudomonadota</taxon>
        <taxon>Gammaproteobacteria</taxon>
        <taxon>Moraxellales</taxon>
        <taxon>Moraxellaceae</taxon>
        <taxon>Moraxella</taxon>
    </lineage>
</organism>
<evidence type="ECO:0000313" key="2">
    <source>
        <dbReference type="EMBL" id="UZA04751.1"/>
    </source>
</evidence>
<protein>
    <submittedName>
        <fullName evidence="2">Uncharacterized protein</fullName>
    </submittedName>
</protein>
<proteinExistence type="predicted"/>
<evidence type="ECO:0000313" key="3">
    <source>
        <dbReference type="Proteomes" id="UP001163632"/>
    </source>
</evidence>
<dbReference type="EMBL" id="CP087831">
    <property type="protein sequence ID" value="UZA04751.1"/>
    <property type="molecule type" value="Genomic_DNA"/>
</dbReference>
<keyword evidence="1" id="KW-0732">Signal</keyword>
<gene>
    <name evidence="2" type="ORF">LP092_15395</name>
</gene>